<accession>A0A453HVP7</accession>
<dbReference type="EnsemblPlants" id="AET4Gv20320100.3">
    <property type="protein sequence ID" value="AET4Gv20320100.3"/>
    <property type="gene ID" value="AET4Gv20320100"/>
</dbReference>
<proteinExistence type="predicted"/>
<dbReference type="Gramene" id="AET4Gv20320100.3">
    <property type="protein sequence ID" value="AET4Gv20320100.3"/>
    <property type="gene ID" value="AET4Gv20320100"/>
</dbReference>
<evidence type="ECO:0000313" key="2">
    <source>
        <dbReference type="EnsemblPlants" id="AET4Gv20320100.9"/>
    </source>
</evidence>
<sequence length="267" mass="30417">MDWDILPRRDAWWPRCGSPMLCSDGPPLLDVCRWLRFVLLWFACSSPLLWIRRANFACLPLFRSCAVWYGFLLSLASSLGSVSPSLSLLLLLLALLLLVRPTAYPTCFCLLPRVVRSLLSLCRSTHQGFLLSFLLHVCVFYFQYLLCHAVCLGDLLNICMSCWSFKCSGYGQALCVFRSRAAYISCMRVSRICPLVSVVIPILEVMVTRCPPCSLFLLYIEAYLSNSQTNFFERNRSSLQRQLWIWIHLAALDEGLDAIRIACDNCS</sequence>
<feature type="transmembrane region" description="Helical" evidence="1">
    <location>
        <begin position="58"/>
        <end position="80"/>
    </location>
</feature>
<reference evidence="2" key="3">
    <citation type="journal article" date="2017" name="Nature">
        <title>Genome sequence of the progenitor of the wheat D genome Aegilops tauschii.</title>
        <authorList>
            <person name="Luo M.C."/>
            <person name="Gu Y.Q."/>
            <person name="Puiu D."/>
            <person name="Wang H."/>
            <person name="Twardziok S.O."/>
            <person name="Deal K.R."/>
            <person name="Huo N."/>
            <person name="Zhu T."/>
            <person name="Wang L."/>
            <person name="Wang Y."/>
            <person name="McGuire P.E."/>
            <person name="Liu S."/>
            <person name="Long H."/>
            <person name="Ramasamy R.K."/>
            <person name="Rodriguez J.C."/>
            <person name="Van S.L."/>
            <person name="Yuan L."/>
            <person name="Wang Z."/>
            <person name="Xia Z."/>
            <person name="Xiao L."/>
            <person name="Anderson O.D."/>
            <person name="Ouyang S."/>
            <person name="Liang Y."/>
            <person name="Zimin A.V."/>
            <person name="Pertea G."/>
            <person name="Qi P."/>
            <person name="Bennetzen J.L."/>
            <person name="Dai X."/>
            <person name="Dawson M.W."/>
            <person name="Muller H.G."/>
            <person name="Kugler K."/>
            <person name="Rivarola-Duarte L."/>
            <person name="Spannagl M."/>
            <person name="Mayer K.F.X."/>
            <person name="Lu F.H."/>
            <person name="Bevan M.W."/>
            <person name="Leroy P."/>
            <person name="Li P."/>
            <person name="You F.M."/>
            <person name="Sun Q."/>
            <person name="Liu Z."/>
            <person name="Lyons E."/>
            <person name="Wicker T."/>
            <person name="Salzberg S.L."/>
            <person name="Devos K.M."/>
            <person name="Dvorak J."/>
        </authorList>
    </citation>
    <scope>NUCLEOTIDE SEQUENCE [LARGE SCALE GENOMIC DNA]</scope>
    <source>
        <strain evidence="2">cv. AL8/78</strain>
    </source>
</reference>
<keyword evidence="1" id="KW-1133">Transmembrane helix</keyword>
<keyword evidence="3" id="KW-1185">Reference proteome</keyword>
<reference evidence="2" key="4">
    <citation type="submission" date="2019-03" db="UniProtKB">
        <authorList>
            <consortium name="EnsemblPlants"/>
        </authorList>
    </citation>
    <scope>IDENTIFICATION</scope>
</reference>
<name>A0A453HVP7_AEGTS</name>
<keyword evidence="1" id="KW-0472">Membrane</keyword>
<reference evidence="3" key="1">
    <citation type="journal article" date="2014" name="Science">
        <title>Ancient hybridizations among the ancestral genomes of bread wheat.</title>
        <authorList>
            <consortium name="International Wheat Genome Sequencing Consortium,"/>
            <person name="Marcussen T."/>
            <person name="Sandve S.R."/>
            <person name="Heier L."/>
            <person name="Spannagl M."/>
            <person name="Pfeifer M."/>
            <person name="Jakobsen K.S."/>
            <person name="Wulff B.B."/>
            <person name="Steuernagel B."/>
            <person name="Mayer K.F."/>
            <person name="Olsen O.A."/>
        </authorList>
    </citation>
    <scope>NUCLEOTIDE SEQUENCE [LARGE SCALE GENOMIC DNA]</scope>
    <source>
        <strain evidence="3">cv. AL8/78</strain>
    </source>
</reference>
<evidence type="ECO:0000313" key="3">
    <source>
        <dbReference type="Proteomes" id="UP000015105"/>
    </source>
</evidence>
<reference evidence="3" key="2">
    <citation type="journal article" date="2017" name="Nat. Plants">
        <title>The Aegilops tauschii genome reveals multiple impacts of transposons.</title>
        <authorList>
            <person name="Zhao G."/>
            <person name="Zou C."/>
            <person name="Li K."/>
            <person name="Wang K."/>
            <person name="Li T."/>
            <person name="Gao L."/>
            <person name="Zhang X."/>
            <person name="Wang H."/>
            <person name="Yang Z."/>
            <person name="Liu X."/>
            <person name="Jiang W."/>
            <person name="Mao L."/>
            <person name="Kong X."/>
            <person name="Jiao Y."/>
            <person name="Jia J."/>
        </authorList>
    </citation>
    <scope>NUCLEOTIDE SEQUENCE [LARGE SCALE GENOMIC DNA]</scope>
    <source>
        <strain evidence="3">cv. AL8/78</strain>
    </source>
</reference>
<dbReference type="AlphaFoldDB" id="A0A453HVP7"/>
<keyword evidence="1" id="KW-0812">Transmembrane</keyword>
<dbReference type="STRING" id="200361.A0A453HVP7"/>
<evidence type="ECO:0000256" key="1">
    <source>
        <dbReference type="SAM" id="Phobius"/>
    </source>
</evidence>
<dbReference type="Gramene" id="AET4Gv20320100.9">
    <property type="protein sequence ID" value="AET4Gv20320100.9"/>
    <property type="gene ID" value="AET4Gv20320100"/>
</dbReference>
<protein>
    <submittedName>
        <fullName evidence="2">Uncharacterized protein</fullName>
    </submittedName>
</protein>
<dbReference type="Gramene" id="AET4Gv20320100.7">
    <property type="protein sequence ID" value="AET4Gv20320100.7"/>
    <property type="gene ID" value="AET4Gv20320100"/>
</dbReference>
<reference evidence="2" key="5">
    <citation type="journal article" date="2021" name="G3 (Bethesda)">
        <title>Aegilops tauschii genome assembly Aet v5.0 features greater sequence contiguity and improved annotation.</title>
        <authorList>
            <person name="Wang L."/>
            <person name="Zhu T."/>
            <person name="Rodriguez J.C."/>
            <person name="Deal K.R."/>
            <person name="Dubcovsky J."/>
            <person name="McGuire P.E."/>
            <person name="Lux T."/>
            <person name="Spannagl M."/>
            <person name="Mayer K.F.X."/>
            <person name="Baldrich P."/>
            <person name="Meyers B.C."/>
            <person name="Huo N."/>
            <person name="Gu Y.Q."/>
            <person name="Zhou H."/>
            <person name="Devos K.M."/>
            <person name="Bennetzen J.L."/>
            <person name="Unver T."/>
            <person name="Budak H."/>
            <person name="Gulick P.J."/>
            <person name="Galiba G."/>
            <person name="Kalapos B."/>
            <person name="Nelson D.R."/>
            <person name="Li P."/>
            <person name="You F.M."/>
            <person name="Luo M.C."/>
            <person name="Dvorak J."/>
        </authorList>
    </citation>
    <scope>NUCLEOTIDE SEQUENCE [LARGE SCALE GENOMIC DNA]</scope>
    <source>
        <strain evidence="2">cv. AL8/78</strain>
    </source>
</reference>
<dbReference type="Proteomes" id="UP000015105">
    <property type="component" value="Chromosome 4D"/>
</dbReference>
<organism evidence="2 3">
    <name type="scientific">Aegilops tauschii subsp. strangulata</name>
    <name type="common">Goatgrass</name>
    <dbReference type="NCBI Taxonomy" id="200361"/>
    <lineage>
        <taxon>Eukaryota</taxon>
        <taxon>Viridiplantae</taxon>
        <taxon>Streptophyta</taxon>
        <taxon>Embryophyta</taxon>
        <taxon>Tracheophyta</taxon>
        <taxon>Spermatophyta</taxon>
        <taxon>Magnoliopsida</taxon>
        <taxon>Liliopsida</taxon>
        <taxon>Poales</taxon>
        <taxon>Poaceae</taxon>
        <taxon>BOP clade</taxon>
        <taxon>Pooideae</taxon>
        <taxon>Triticodae</taxon>
        <taxon>Triticeae</taxon>
        <taxon>Triticinae</taxon>
        <taxon>Aegilops</taxon>
    </lineage>
</organism>
<dbReference type="EnsemblPlants" id="AET4Gv20320100.7">
    <property type="protein sequence ID" value="AET4Gv20320100.7"/>
    <property type="gene ID" value="AET4Gv20320100"/>
</dbReference>
<feature type="transmembrane region" description="Helical" evidence="1">
    <location>
        <begin position="86"/>
        <end position="107"/>
    </location>
</feature>
<feature type="transmembrane region" description="Helical" evidence="1">
    <location>
        <begin position="128"/>
        <end position="146"/>
    </location>
</feature>
<dbReference type="EnsemblPlants" id="AET4Gv20320100.9">
    <property type="protein sequence ID" value="AET4Gv20320100.9"/>
    <property type="gene ID" value="AET4Gv20320100"/>
</dbReference>